<sequence length="125" mass="13928">MLHFDTAQMAAITQAHFFSRVAEFIRDQTAVPAYRQAALDTTLRTSVWAPHWPKLRDATEHDAALFMCFLLACATLGVDATRAAEAVRQSSQPETSMKLFLSERGLLRFSAFDIPDLTRPRGAEG</sequence>
<dbReference type="EMBL" id="JAJLJH010000016">
    <property type="protein sequence ID" value="MCK9689600.1"/>
    <property type="molecule type" value="Genomic_DNA"/>
</dbReference>
<keyword evidence="2" id="KW-1185">Reference proteome</keyword>
<gene>
    <name evidence="1" type="ORF">LPC04_28105</name>
</gene>
<name>A0A9X2C4H1_9BURK</name>
<comment type="caution">
    <text evidence="1">The sequence shown here is derived from an EMBL/GenBank/DDBJ whole genome shotgun (WGS) entry which is preliminary data.</text>
</comment>
<reference evidence="1" key="1">
    <citation type="submission" date="2021-11" db="EMBL/GenBank/DDBJ databases">
        <title>BS-T2-15 a new species belonging to the Comamonadaceae family isolated from the soil of a French oak forest.</title>
        <authorList>
            <person name="Mieszkin S."/>
            <person name="Alain K."/>
        </authorList>
    </citation>
    <scope>NUCLEOTIDE SEQUENCE</scope>
    <source>
        <strain evidence="1">BS-T2-15</strain>
    </source>
</reference>
<protein>
    <submittedName>
        <fullName evidence="1">Uncharacterized protein</fullName>
    </submittedName>
</protein>
<organism evidence="1 2">
    <name type="scientific">Scleromatobacter humisilvae</name>
    <dbReference type="NCBI Taxonomy" id="2897159"/>
    <lineage>
        <taxon>Bacteria</taxon>
        <taxon>Pseudomonadati</taxon>
        <taxon>Pseudomonadota</taxon>
        <taxon>Betaproteobacteria</taxon>
        <taxon>Burkholderiales</taxon>
        <taxon>Sphaerotilaceae</taxon>
        <taxon>Scleromatobacter</taxon>
    </lineage>
</organism>
<dbReference type="AlphaFoldDB" id="A0A9X2C4H1"/>
<dbReference type="Proteomes" id="UP001139353">
    <property type="component" value="Unassembled WGS sequence"/>
</dbReference>
<proteinExistence type="predicted"/>
<dbReference type="RefSeq" id="WP_275685650.1">
    <property type="nucleotide sequence ID" value="NZ_JAJLJH010000016.1"/>
</dbReference>
<accession>A0A9X2C4H1</accession>
<evidence type="ECO:0000313" key="1">
    <source>
        <dbReference type="EMBL" id="MCK9689600.1"/>
    </source>
</evidence>
<evidence type="ECO:0000313" key="2">
    <source>
        <dbReference type="Proteomes" id="UP001139353"/>
    </source>
</evidence>